<keyword evidence="1" id="KW-0472">Membrane</keyword>
<feature type="transmembrane region" description="Helical" evidence="1">
    <location>
        <begin position="83"/>
        <end position="104"/>
    </location>
</feature>
<dbReference type="InterPro" id="IPR002656">
    <property type="entry name" value="Acyl_transf_3_dom"/>
</dbReference>
<keyword evidence="1" id="KW-0812">Transmembrane</keyword>
<evidence type="ECO:0000259" key="3">
    <source>
        <dbReference type="Pfam" id="PF01757"/>
    </source>
</evidence>
<proteinExistence type="predicted"/>
<keyword evidence="2" id="KW-0732">Signal</keyword>
<feature type="transmembrane region" description="Helical" evidence="1">
    <location>
        <begin position="159"/>
        <end position="181"/>
    </location>
</feature>
<dbReference type="Pfam" id="PF01757">
    <property type="entry name" value="Acyl_transf_3"/>
    <property type="match status" value="1"/>
</dbReference>
<keyword evidence="1" id="KW-1133">Transmembrane helix</keyword>
<dbReference type="PANTHER" id="PTHR11161:SF0">
    <property type="entry name" value="O-ACYLTRANSFERASE LIKE PROTEIN"/>
    <property type="match status" value="1"/>
</dbReference>
<dbReference type="InterPro" id="IPR052728">
    <property type="entry name" value="O2_lipid_transport_reg"/>
</dbReference>
<feature type="transmembrane region" description="Helical" evidence="1">
    <location>
        <begin position="124"/>
        <end position="147"/>
    </location>
</feature>
<feature type="transmembrane region" description="Helical" evidence="1">
    <location>
        <begin position="55"/>
        <end position="76"/>
    </location>
</feature>
<gene>
    <name evidence="5" type="primary">LOC106467595</name>
</gene>
<feature type="signal peptide" evidence="2">
    <location>
        <begin position="1"/>
        <end position="15"/>
    </location>
</feature>
<feature type="transmembrane region" description="Helical" evidence="1">
    <location>
        <begin position="270"/>
        <end position="288"/>
    </location>
</feature>
<dbReference type="GeneID" id="106467595"/>
<organism evidence="4 5">
    <name type="scientific">Limulus polyphemus</name>
    <name type="common">Atlantic horseshoe crab</name>
    <dbReference type="NCBI Taxonomy" id="6850"/>
    <lineage>
        <taxon>Eukaryota</taxon>
        <taxon>Metazoa</taxon>
        <taxon>Ecdysozoa</taxon>
        <taxon>Arthropoda</taxon>
        <taxon>Chelicerata</taxon>
        <taxon>Merostomata</taxon>
        <taxon>Xiphosura</taxon>
        <taxon>Limulidae</taxon>
        <taxon>Limulus</taxon>
    </lineage>
</organism>
<feature type="domain" description="Acyltransferase 3" evidence="3">
    <location>
        <begin position="4"/>
        <end position="283"/>
    </location>
</feature>
<evidence type="ECO:0000313" key="4">
    <source>
        <dbReference type="Proteomes" id="UP000694941"/>
    </source>
</evidence>
<dbReference type="PANTHER" id="PTHR11161">
    <property type="entry name" value="O-ACYLTRANSFERASE"/>
    <property type="match status" value="1"/>
</dbReference>
<evidence type="ECO:0000313" key="5">
    <source>
        <dbReference type="RefSeq" id="XP_013783411.1"/>
    </source>
</evidence>
<feature type="transmembrane region" description="Helical" evidence="1">
    <location>
        <begin position="201"/>
        <end position="224"/>
    </location>
</feature>
<accession>A0ABM1BJU0</accession>
<feature type="chain" id="PRO_5047355835" evidence="2">
    <location>
        <begin position="16"/>
        <end position="347"/>
    </location>
</feature>
<evidence type="ECO:0000256" key="2">
    <source>
        <dbReference type="SAM" id="SignalP"/>
    </source>
</evidence>
<keyword evidence="4" id="KW-1185">Reference proteome</keyword>
<evidence type="ECO:0000256" key="1">
    <source>
        <dbReference type="SAM" id="Phobius"/>
    </source>
</evidence>
<protein>
    <submittedName>
        <fullName evidence="5">Nose resistant to fluoxetine protein 6-like</fullName>
    </submittedName>
</protein>
<dbReference type="RefSeq" id="XP_013783411.1">
    <property type="nucleotide sequence ID" value="XM_013927957.2"/>
</dbReference>
<name>A0ABM1BJU0_LIMPO</name>
<sequence>MLVISFIFLLPLISSGPFWSKFVEPQIQNCRDTWWANMFYFSNFVGGEKMCITPYWYLAADMQLYLISPIALIAFYRWPRIGMCLTIFGVLASCVSIGAITFWMDFTPSIVFFDVGRVRDMNDYIHYMPYIHLGPYCIGLAMGYLVLKYKAVKMKPVTVIVGWMVTTISCAAVVFGAYDWINDVTPNVVIGILYASVHRTVFALGLAWITFASVNGYGGPVNALLSWKPFIVLGRLTYMTYLLHLLVIFVIAGSWKERQLFSQFEQACKFLVYLVISMGLAFISHLVLEIPFTKLERFILPQPKPPKPVSNGCLEKQVGEMNGHALKPTTENQSSSVSGDIEIVSKL</sequence>
<feature type="transmembrane region" description="Helical" evidence="1">
    <location>
        <begin position="236"/>
        <end position="255"/>
    </location>
</feature>
<reference evidence="5" key="1">
    <citation type="submission" date="2025-08" db="UniProtKB">
        <authorList>
            <consortium name="RefSeq"/>
        </authorList>
    </citation>
    <scope>IDENTIFICATION</scope>
    <source>
        <tissue evidence="5">Muscle</tissue>
    </source>
</reference>
<dbReference type="Proteomes" id="UP000694941">
    <property type="component" value="Unplaced"/>
</dbReference>